<feature type="transmembrane region" description="Helical" evidence="16">
    <location>
        <begin position="747"/>
        <end position="769"/>
    </location>
</feature>
<dbReference type="FunFam" id="1.20.1250.20:FF:000069">
    <property type="entry name" value="Solute carrier family 45 member 4"/>
    <property type="match status" value="1"/>
</dbReference>
<evidence type="ECO:0000256" key="15">
    <source>
        <dbReference type="SAM" id="MobiDB-lite"/>
    </source>
</evidence>
<keyword evidence="4" id="KW-0762">Sugar transport</keyword>
<keyword evidence="7 16" id="KW-1133">Transmembrane helix</keyword>
<protein>
    <recommendedName>
        <fullName evidence="13">Proton-associated sugar transporter A</fullName>
    </recommendedName>
    <alternativeName>
        <fullName evidence="14">Solute carrier family 45 member 1</fullName>
    </alternativeName>
</protein>
<evidence type="ECO:0000256" key="12">
    <source>
        <dbReference type="ARBA" id="ARBA00057104"/>
    </source>
</evidence>
<evidence type="ECO:0000256" key="10">
    <source>
        <dbReference type="ARBA" id="ARBA00050544"/>
    </source>
</evidence>
<sequence>MLCGYRPRRRGCSRDVTAPPRGVMLQEQRRAGGGRAGTQAQRVAGRSPSSSERDASWLEPQEHPPAPPTMIPPASSAPPGEALFPALAPQDFWRPPVTGYSGSVTQHISHRANNFKRHPKRRKCIRPSPPPPPNTPCPIELVDFGDLHPQRSFRELLFNGSVLFGIEFSYAMETAYVTPVLLQMGLPDQLYSLVWFISPILGFLLQPLLGAWSDRCTSRFGRRRPFILVLAIGALLGLSLLLNGRDIGTALADTASDHKWGILLTVCGVVLMDFSADSADNPSHAYMMDVCSPADQDRGLNIHALLAGLGGGFGYVVGGIHWDKTSFGRALGGQLRVIYIFTAVILSITTVLTLVSIPERPLRPPGEKKPAMKSPSLPLPPSPPVLCEEGAGQTVPCPPPGPSLYASFSSPISPLSPLTPKYGSFISRDSSLTGINEFASSFATSNIDSVLIDCFTGGHDSYLAIPGSLPRQAISVSFPRAPDGFYRQDRGLGDRRDVTLAAGPDGDVLRVGSLDTSKPRSAGILKRPQTLAIPDAAGGSGPDTSRRRNVTFSQQVANILLNGVKYESELTGSSEPSGQPLSMRHLCFTICNMPRALRHLCVNHFLGWLSFEGMLLFYTDFMGEVVFQGDPKAPHTSEAYQKYNSGVTVGCWGMCIYAFSAAFYSAILEKLEEHLSVRTLYFIAYLAFGLGTGLATLSRNLYVVLSLCVTYGVLFSTLCTLPYSLLCDYYQSKQFAGSSADGTRRGMGVDISLLSCQYFLAQILVSLVLGPLTSAVGSANGVMYFSSLVSFLGCLYSSLFVVYEIPPSDASTTEEHQPLLLNV</sequence>
<dbReference type="SUPFAM" id="SSF103473">
    <property type="entry name" value="MFS general substrate transporter"/>
    <property type="match status" value="1"/>
</dbReference>
<dbReference type="GeneTree" id="ENSGT00950000182914"/>
<dbReference type="AlphaFoldDB" id="A0A8B9XD13"/>
<dbReference type="GO" id="GO:1904659">
    <property type="term" value="P:D-glucose transmembrane transport"/>
    <property type="evidence" value="ECO:0007669"/>
    <property type="project" value="Ensembl"/>
</dbReference>
<keyword evidence="3" id="KW-0597">Phosphoprotein</keyword>
<feature type="transmembrane region" description="Helical" evidence="16">
    <location>
        <begin position="781"/>
        <end position="803"/>
    </location>
</feature>
<dbReference type="Proteomes" id="UP000694520">
    <property type="component" value="Chromosome 14"/>
</dbReference>
<dbReference type="FunFam" id="1.20.1250.20:FF:000120">
    <property type="entry name" value="Solute carrier family 45, member 1"/>
    <property type="match status" value="1"/>
</dbReference>
<dbReference type="CDD" id="cd17313">
    <property type="entry name" value="MFS_SLC45_SUC"/>
    <property type="match status" value="1"/>
</dbReference>
<evidence type="ECO:0000256" key="5">
    <source>
        <dbReference type="ARBA" id="ARBA00022692"/>
    </source>
</evidence>
<name>A0A8B9XD13_BOSMU</name>
<feature type="compositionally biased region" description="Basic residues" evidence="15">
    <location>
        <begin position="113"/>
        <end position="125"/>
    </location>
</feature>
<evidence type="ECO:0000256" key="4">
    <source>
        <dbReference type="ARBA" id="ARBA00022597"/>
    </source>
</evidence>
<feature type="transmembrane region" description="Helical" evidence="16">
    <location>
        <begin position="262"/>
        <end position="279"/>
    </location>
</feature>
<evidence type="ECO:0000256" key="3">
    <source>
        <dbReference type="ARBA" id="ARBA00022553"/>
    </source>
</evidence>
<dbReference type="Gene3D" id="1.20.1250.20">
    <property type="entry name" value="MFS general substrate transporter like domains"/>
    <property type="match status" value="2"/>
</dbReference>
<accession>A0A8B9XD13</accession>
<keyword evidence="8 16" id="KW-0472">Membrane</keyword>
<feature type="region of interest" description="Disordered" evidence="15">
    <location>
        <begin position="113"/>
        <end position="132"/>
    </location>
</feature>
<comment type="catalytic activity">
    <reaction evidence="10">
        <text>D-galactose(in) + H(+)(in) = D-galactose(out) + H(+)(out)</text>
        <dbReference type="Rhea" id="RHEA:29019"/>
        <dbReference type="ChEBI" id="CHEBI:4139"/>
        <dbReference type="ChEBI" id="CHEBI:15378"/>
    </reaction>
</comment>
<dbReference type="GO" id="GO:0008506">
    <property type="term" value="F:sucrose:proton symporter activity"/>
    <property type="evidence" value="ECO:0007669"/>
    <property type="project" value="TreeGrafter"/>
</dbReference>
<dbReference type="InterPro" id="IPR036259">
    <property type="entry name" value="MFS_trans_sf"/>
</dbReference>
<comment type="subcellular location">
    <subcellularLocation>
        <location evidence="1">Membrane</location>
        <topology evidence="1">Multi-pass membrane protein</topology>
    </subcellularLocation>
</comment>
<reference evidence="17" key="1">
    <citation type="submission" date="2019-05" db="EMBL/GenBank/DDBJ databases">
        <authorList>
            <person name="Zhang S."/>
            <person name="Liu J."/>
        </authorList>
    </citation>
    <scope>NUCLEOTIDE SEQUENCE [LARGE SCALE GENOMIC DNA]</scope>
</reference>
<keyword evidence="6" id="KW-0769">Symport</keyword>
<evidence type="ECO:0000256" key="11">
    <source>
        <dbReference type="ARBA" id="ARBA00052884"/>
    </source>
</evidence>
<dbReference type="Pfam" id="PF07690">
    <property type="entry name" value="MFS_1"/>
    <property type="match status" value="1"/>
</dbReference>
<dbReference type="GO" id="GO:0005356">
    <property type="term" value="F:D-glucose:proton symporter activity"/>
    <property type="evidence" value="ECO:0007669"/>
    <property type="project" value="Ensembl"/>
</dbReference>
<feature type="transmembrane region" description="Helical" evidence="16">
    <location>
        <begin position="605"/>
        <end position="627"/>
    </location>
</feature>
<evidence type="ECO:0000256" key="1">
    <source>
        <dbReference type="ARBA" id="ARBA00004141"/>
    </source>
</evidence>
<evidence type="ECO:0000256" key="6">
    <source>
        <dbReference type="ARBA" id="ARBA00022847"/>
    </source>
</evidence>
<feature type="transmembrane region" description="Helical" evidence="16">
    <location>
        <begin position="225"/>
        <end position="242"/>
    </location>
</feature>
<comment type="catalytic activity">
    <reaction evidence="11">
        <text>D-glucose(out) + H(+)(out) = D-glucose(in) + H(+)(in)</text>
        <dbReference type="Rhea" id="RHEA:69556"/>
        <dbReference type="ChEBI" id="CHEBI:4167"/>
        <dbReference type="ChEBI" id="CHEBI:15378"/>
    </reaction>
</comment>
<keyword evidence="2" id="KW-0813">Transport</keyword>
<evidence type="ECO:0000256" key="14">
    <source>
        <dbReference type="ARBA" id="ARBA00077093"/>
    </source>
</evidence>
<feature type="compositionally biased region" description="Basic and acidic residues" evidence="15">
    <location>
        <begin position="51"/>
        <end position="62"/>
    </location>
</feature>
<evidence type="ECO:0000256" key="9">
    <source>
        <dbReference type="ARBA" id="ARBA00038193"/>
    </source>
</evidence>
<evidence type="ECO:0000256" key="8">
    <source>
        <dbReference type="ARBA" id="ARBA00023136"/>
    </source>
</evidence>
<dbReference type="Ensembl" id="ENSBGRT00000023847.1">
    <property type="protein sequence ID" value="ENSBGRP00000020623.1"/>
    <property type="gene ID" value="ENSBGRG00000012993.1"/>
</dbReference>
<feature type="region of interest" description="Disordered" evidence="15">
    <location>
        <begin position="1"/>
        <end position="82"/>
    </location>
</feature>
<keyword evidence="18" id="KW-1185">Reference proteome</keyword>
<evidence type="ECO:0000256" key="7">
    <source>
        <dbReference type="ARBA" id="ARBA00022989"/>
    </source>
</evidence>
<feature type="transmembrane region" description="Helical" evidence="16">
    <location>
        <begin position="192"/>
        <end position="213"/>
    </location>
</feature>
<feature type="compositionally biased region" description="Low complexity" evidence="15">
    <location>
        <begin position="37"/>
        <end position="46"/>
    </location>
</feature>
<dbReference type="GO" id="GO:0016020">
    <property type="term" value="C:membrane"/>
    <property type="evidence" value="ECO:0007669"/>
    <property type="project" value="UniProtKB-SubCell"/>
</dbReference>
<reference evidence="17" key="3">
    <citation type="submission" date="2025-09" db="UniProtKB">
        <authorList>
            <consortium name="Ensembl"/>
        </authorList>
    </citation>
    <scope>IDENTIFICATION</scope>
</reference>
<feature type="compositionally biased region" description="Basic residues" evidence="15">
    <location>
        <begin position="1"/>
        <end position="11"/>
    </location>
</feature>
<evidence type="ECO:0000256" key="2">
    <source>
        <dbReference type="ARBA" id="ARBA00022448"/>
    </source>
</evidence>
<evidence type="ECO:0000313" key="17">
    <source>
        <dbReference type="Ensembl" id="ENSBGRP00000020623.1"/>
    </source>
</evidence>
<organism evidence="17 18">
    <name type="scientific">Bos mutus grunniens</name>
    <name type="common">Wild yak</name>
    <name type="synonym">Bos grunniens</name>
    <dbReference type="NCBI Taxonomy" id="30521"/>
    <lineage>
        <taxon>Eukaryota</taxon>
        <taxon>Metazoa</taxon>
        <taxon>Chordata</taxon>
        <taxon>Craniata</taxon>
        <taxon>Vertebrata</taxon>
        <taxon>Euteleostomi</taxon>
        <taxon>Mammalia</taxon>
        <taxon>Eutheria</taxon>
        <taxon>Laurasiatheria</taxon>
        <taxon>Artiodactyla</taxon>
        <taxon>Ruminantia</taxon>
        <taxon>Pecora</taxon>
        <taxon>Bovidae</taxon>
        <taxon>Bovinae</taxon>
        <taxon>Bos</taxon>
    </lineage>
</organism>
<feature type="transmembrane region" description="Helical" evidence="16">
    <location>
        <begin position="337"/>
        <end position="357"/>
    </location>
</feature>
<gene>
    <name evidence="17" type="primary">SLC45A1</name>
</gene>
<proteinExistence type="inferred from homology"/>
<dbReference type="PANTHER" id="PTHR19432">
    <property type="entry name" value="SUGAR TRANSPORTER"/>
    <property type="match status" value="1"/>
</dbReference>
<comment type="function">
    <text evidence="12">Proton-associated glucose transporter in the brain.</text>
</comment>
<evidence type="ECO:0000256" key="13">
    <source>
        <dbReference type="ARBA" id="ARBA00072435"/>
    </source>
</evidence>
<feature type="transmembrane region" description="Helical" evidence="16">
    <location>
        <begin position="156"/>
        <end position="172"/>
    </location>
</feature>
<dbReference type="InterPro" id="IPR011701">
    <property type="entry name" value="MFS"/>
</dbReference>
<evidence type="ECO:0000256" key="16">
    <source>
        <dbReference type="SAM" id="Phobius"/>
    </source>
</evidence>
<dbReference type="PANTHER" id="PTHR19432:SF6">
    <property type="entry name" value="PROTON-ASSOCIATED SUGAR TRANSPORTER A"/>
    <property type="match status" value="1"/>
</dbReference>
<keyword evidence="5 16" id="KW-0812">Transmembrane</keyword>
<comment type="similarity">
    <text evidence="9">Belongs to the glycoside-pentoside-hexuronide (GPH) cation symporter transporter (TC 2.A.2) family.</text>
</comment>
<feature type="transmembrane region" description="Helical" evidence="16">
    <location>
        <begin position="703"/>
        <end position="726"/>
    </location>
</feature>
<feature type="transmembrane region" description="Helical" evidence="16">
    <location>
        <begin position="647"/>
        <end position="667"/>
    </location>
</feature>
<reference evidence="17" key="2">
    <citation type="submission" date="2025-08" db="UniProtKB">
        <authorList>
            <consortium name="Ensembl"/>
        </authorList>
    </citation>
    <scope>IDENTIFICATION</scope>
</reference>
<feature type="transmembrane region" description="Helical" evidence="16">
    <location>
        <begin position="679"/>
        <end position="697"/>
    </location>
</feature>
<evidence type="ECO:0000313" key="18">
    <source>
        <dbReference type="Proteomes" id="UP000694520"/>
    </source>
</evidence>
<feature type="transmembrane region" description="Helical" evidence="16">
    <location>
        <begin position="300"/>
        <end position="317"/>
    </location>
</feature>